<dbReference type="Gene3D" id="3.40.50.410">
    <property type="entry name" value="von Willebrand factor, type A domain"/>
    <property type="match status" value="1"/>
</dbReference>
<proteinExistence type="predicted"/>
<dbReference type="SUPFAM" id="SSF53300">
    <property type="entry name" value="vWA-like"/>
    <property type="match status" value="1"/>
</dbReference>
<keyword evidence="1" id="KW-1133">Transmembrane helix</keyword>
<dbReference type="InterPro" id="IPR036465">
    <property type="entry name" value="vWFA_dom_sf"/>
</dbReference>
<keyword evidence="4" id="KW-1185">Reference proteome</keyword>
<keyword evidence="1" id="KW-0812">Transmembrane</keyword>
<dbReference type="PROSITE" id="PS50234">
    <property type="entry name" value="VWFA"/>
    <property type="match status" value="1"/>
</dbReference>
<reference evidence="3 4" key="1">
    <citation type="submission" date="2022-06" db="EMBL/GenBank/DDBJ databases">
        <title>Mycolicibacterium sp. CAU 1645 isolated from seawater.</title>
        <authorList>
            <person name="Kim W."/>
        </authorList>
    </citation>
    <scope>NUCLEOTIDE SEQUENCE [LARGE SCALE GENOMIC DNA]</scope>
    <source>
        <strain evidence="3 4">CAU 1645</strain>
    </source>
</reference>
<dbReference type="InterPro" id="IPR002035">
    <property type="entry name" value="VWF_A"/>
</dbReference>
<evidence type="ECO:0000256" key="1">
    <source>
        <dbReference type="SAM" id="Phobius"/>
    </source>
</evidence>
<protein>
    <submittedName>
        <fullName evidence="3">VWA domain-containing protein</fullName>
    </submittedName>
</protein>
<comment type="caution">
    <text evidence="3">The sequence shown here is derived from an EMBL/GenBank/DDBJ whole genome shotgun (WGS) entry which is preliminary data.</text>
</comment>
<name>A0ABT1M864_9MYCO</name>
<feature type="transmembrane region" description="Helical" evidence="1">
    <location>
        <begin position="6"/>
        <end position="28"/>
    </location>
</feature>
<keyword evidence="1" id="KW-0472">Membrane</keyword>
<evidence type="ECO:0000313" key="3">
    <source>
        <dbReference type="EMBL" id="MCP9274725.1"/>
    </source>
</evidence>
<accession>A0ABT1M864</accession>
<organism evidence="3 4">
    <name type="scientific">Mycolicibacterium arenosum</name>
    <dbReference type="NCBI Taxonomy" id="2952157"/>
    <lineage>
        <taxon>Bacteria</taxon>
        <taxon>Bacillati</taxon>
        <taxon>Actinomycetota</taxon>
        <taxon>Actinomycetes</taxon>
        <taxon>Mycobacteriales</taxon>
        <taxon>Mycobacteriaceae</taxon>
        <taxon>Mycolicibacterium</taxon>
    </lineage>
</organism>
<dbReference type="EMBL" id="JANDBD010000009">
    <property type="protein sequence ID" value="MCP9274725.1"/>
    <property type="molecule type" value="Genomic_DNA"/>
</dbReference>
<feature type="transmembrane region" description="Helical" evidence="1">
    <location>
        <begin position="40"/>
        <end position="62"/>
    </location>
</feature>
<evidence type="ECO:0000313" key="4">
    <source>
        <dbReference type="Proteomes" id="UP001651690"/>
    </source>
</evidence>
<dbReference type="Proteomes" id="UP001651690">
    <property type="component" value="Unassembled WGS sequence"/>
</dbReference>
<evidence type="ECO:0000259" key="2">
    <source>
        <dbReference type="PROSITE" id="PS50234"/>
    </source>
</evidence>
<feature type="transmembrane region" description="Helical" evidence="1">
    <location>
        <begin position="269"/>
        <end position="288"/>
    </location>
</feature>
<feature type="domain" description="VWFA" evidence="2">
    <location>
        <begin position="79"/>
        <end position="216"/>
    </location>
</feature>
<dbReference type="RefSeq" id="WP_255062402.1">
    <property type="nucleotide sequence ID" value="NZ_JANDBD010000009.1"/>
</dbReference>
<gene>
    <name evidence="3" type="ORF">NM203_21255</name>
</gene>
<sequence length="303" mass="32307">MSLHPALPPVLLTILALSILGVAGAAWYRWRSTGRDRKAMWRLAGLTLAALLLVVAAVRPVLGESTRTLPAGAADSEPNVFLLVDRSPTMDGARMDAVRDDVTAVVDRYPRARIALIAFASTSAVDWPLSQDTWALRPALAELRPYGATADTVDRANPAAASNTLRYQLISARQQFPRARNLVFYYGSGIAGADSPPRDFVLAENSVDGGAVFGYGRVGEPALRAVADQIGVPYVARTAAADADALDGADAPPGDAPPPTASAWATETYWIPALLAAVLILIEAFLVLRDIRRTRPTPLREST</sequence>
<dbReference type="Pfam" id="PF13519">
    <property type="entry name" value="VWA_2"/>
    <property type="match status" value="1"/>
</dbReference>